<evidence type="ECO:0000313" key="2">
    <source>
        <dbReference type="Proteomes" id="UP000321947"/>
    </source>
</evidence>
<proteinExistence type="predicted"/>
<evidence type="ECO:0000313" key="1">
    <source>
        <dbReference type="EMBL" id="TYK23260.1"/>
    </source>
</evidence>
<organism evidence="1 2">
    <name type="scientific">Cucumis melo var. makuwa</name>
    <name type="common">Oriental melon</name>
    <dbReference type="NCBI Taxonomy" id="1194695"/>
    <lineage>
        <taxon>Eukaryota</taxon>
        <taxon>Viridiplantae</taxon>
        <taxon>Streptophyta</taxon>
        <taxon>Embryophyta</taxon>
        <taxon>Tracheophyta</taxon>
        <taxon>Spermatophyta</taxon>
        <taxon>Magnoliopsida</taxon>
        <taxon>eudicotyledons</taxon>
        <taxon>Gunneridae</taxon>
        <taxon>Pentapetalae</taxon>
        <taxon>rosids</taxon>
        <taxon>fabids</taxon>
        <taxon>Cucurbitales</taxon>
        <taxon>Cucurbitaceae</taxon>
        <taxon>Benincaseae</taxon>
        <taxon>Cucumis</taxon>
    </lineage>
</organism>
<protein>
    <submittedName>
        <fullName evidence="1">NBS-LRR type resistance protein</fullName>
    </submittedName>
</protein>
<dbReference type="AlphaFoldDB" id="A0A5D3DIR3"/>
<comment type="caution">
    <text evidence="1">The sequence shown here is derived from an EMBL/GenBank/DDBJ whole genome shotgun (WGS) entry which is preliminary data.</text>
</comment>
<accession>A0A5D3DIR3</accession>
<dbReference type="EMBL" id="SSTD01004586">
    <property type="protein sequence ID" value="TYK23260.1"/>
    <property type="molecule type" value="Genomic_DNA"/>
</dbReference>
<reference evidence="1 2" key="1">
    <citation type="submission" date="2019-08" db="EMBL/GenBank/DDBJ databases">
        <title>Draft genome sequences of two oriental melons (Cucumis melo L. var makuwa).</title>
        <authorList>
            <person name="Kwon S.-Y."/>
        </authorList>
    </citation>
    <scope>NUCLEOTIDE SEQUENCE [LARGE SCALE GENOMIC DNA]</scope>
    <source>
        <strain evidence="2">cv. Chang Bougi</strain>
        <tissue evidence="1">Leaf</tissue>
    </source>
</reference>
<dbReference type="Proteomes" id="UP000321947">
    <property type="component" value="Unassembled WGS sequence"/>
</dbReference>
<name>A0A5D3DIR3_CUCMM</name>
<gene>
    <name evidence="1" type="ORF">E5676_scaffold142G003130</name>
</gene>
<sequence length="230" mass="26286">MSTCTMSSLPSSFNETDAMFLEFIEDLNNPDGGSSSVGDNLGVSNALGVEKPISPYTVRFNQAIGICRKTFLVHSLRFIEHHMLSTFKEFKGDCHKHFKKYTNLRMHMPTHHTYWRNHGPTRLLNRSNLTIIATGRSRFYNDNTSSLSKEVSRSILWSCSSKHTFETGLLYCRPQKMRIIKCWKSSSSLSQMVLSHSLKTRYVMLCWVDDRATLKALARDPSLSPAKRLV</sequence>